<dbReference type="Proteomes" id="UP000078532">
    <property type="component" value="Unassembled WGS sequence"/>
</dbReference>
<dbReference type="NCBIfam" id="NF005540">
    <property type="entry name" value="PRK07203.1"/>
    <property type="match status" value="1"/>
</dbReference>
<evidence type="ECO:0000256" key="1">
    <source>
        <dbReference type="ARBA" id="ARBA00022723"/>
    </source>
</evidence>
<dbReference type="Pfam" id="PF01979">
    <property type="entry name" value="Amidohydro_1"/>
    <property type="match status" value="1"/>
</dbReference>
<accession>A0A1B7LIU3</accession>
<dbReference type="STRING" id="1838280.A6M21_03380"/>
<dbReference type="Gene3D" id="3.20.20.140">
    <property type="entry name" value="Metal-dependent hydrolases"/>
    <property type="match status" value="1"/>
</dbReference>
<dbReference type="Pfam" id="PF22039">
    <property type="entry name" value="HUTI_composite_bact"/>
    <property type="match status" value="1"/>
</dbReference>
<dbReference type="PANTHER" id="PTHR43794">
    <property type="entry name" value="AMINOHYDROLASE SSNA-RELATED"/>
    <property type="match status" value="1"/>
</dbReference>
<evidence type="ECO:0000256" key="2">
    <source>
        <dbReference type="ARBA" id="ARBA00022801"/>
    </source>
</evidence>
<evidence type="ECO:0000259" key="5">
    <source>
        <dbReference type="Pfam" id="PF22039"/>
    </source>
</evidence>
<dbReference type="NCBIfam" id="TIGR03314">
    <property type="entry name" value="Se_ssnA"/>
    <property type="match status" value="1"/>
</dbReference>
<keyword evidence="1" id="KW-0479">Metal-binding</keyword>
<comment type="caution">
    <text evidence="6">The sequence shown here is derived from an EMBL/GenBank/DDBJ whole genome shotgun (WGS) entry which is preliminary data.</text>
</comment>
<feature type="domain" description="Amidohydrolase-related" evidence="4">
    <location>
        <begin position="57"/>
        <end position="412"/>
    </location>
</feature>
<name>A0A1B7LIU3_9FIRM</name>
<dbReference type="PANTHER" id="PTHR43794:SF11">
    <property type="entry name" value="AMIDOHYDROLASE-RELATED DOMAIN-CONTAINING PROTEIN"/>
    <property type="match status" value="1"/>
</dbReference>
<reference evidence="6 7" key="1">
    <citation type="submission" date="2016-04" db="EMBL/GenBank/DDBJ databases">
        <authorList>
            <person name="Evans L.H."/>
            <person name="Alamgir A."/>
            <person name="Owens N."/>
            <person name="Weber N.D."/>
            <person name="Virtaneva K."/>
            <person name="Barbian K."/>
            <person name="Babar A."/>
            <person name="Rosenke K."/>
        </authorList>
    </citation>
    <scope>NUCLEOTIDE SEQUENCE [LARGE SCALE GENOMIC DNA]</scope>
    <source>
        <strain evidence="6 7">LMa1</strain>
    </source>
</reference>
<keyword evidence="3" id="KW-0862">Zinc</keyword>
<keyword evidence="2 6" id="KW-0378">Hydrolase</keyword>
<keyword evidence="7" id="KW-1185">Reference proteome</keyword>
<dbReference type="InterPro" id="IPR006680">
    <property type="entry name" value="Amidohydro-rel"/>
</dbReference>
<dbReference type="OrthoDB" id="9807210at2"/>
<proteinExistence type="predicted"/>
<dbReference type="RefSeq" id="WP_066666202.1">
    <property type="nucleotide sequence ID" value="NZ_LYVF01000013.1"/>
</dbReference>
<dbReference type="InterPro" id="IPR017700">
    <property type="entry name" value="Aminohydrolase_SsnA"/>
</dbReference>
<sequence>MLLVGNGLVLTMGDEQKVIADGAVLVDGAVIKEIGATGELRRRHPEAEFVDAGGKLIMPGQINAHMHLYSTFARGMDTKSAPPKNFLDILNGLWWKLDKLLNKEDIYYSALVPLMECIKTGTTTIIDHHASPYAVKGSLNTLADAAREAGVRAAFCYEVSDRDGEAVTREGIEENSAFLSACRSAADPMVAGLFGLHASFTLSDATLKQCVEAAAATDAGFHIHVAEGREDLQDSLNRSGMRVVERLHHFGILGPKTIAAHCVHVNDREIDLLRETGTPVVHNPESNMGNAVGAAPVLKMLAAGVKVGLGTDGYTCDMFESAKVADILQKHTAGDPSVAWAEVPQMLYRNNPAIASALFGGTLGVLQPGAWADIIVVDYTPPTPLTAANWSGHLHFGVLGRCVETTIINGRIRMLNRRLIDLDERAINARARELAARLWERVK</sequence>
<dbReference type="CDD" id="cd01298">
    <property type="entry name" value="ATZ_TRZ_like"/>
    <property type="match status" value="1"/>
</dbReference>
<dbReference type="Gene3D" id="2.30.40.10">
    <property type="entry name" value="Urease, subunit C, domain 1"/>
    <property type="match status" value="1"/>
</dbReference>
<evidence type="ECO:0000259" key="4">
    <source>
        <dbReference type="Pfam" id="PF01979"/>
    </source>
</evidence>
<protein>
    <submittedName>
        <fullName evidence="6">Chlorohydrolase</fullName>
    </submittedName>
</protein>
<dbReference type="SUPFAM" id="SSF51338">
    <property type="entry name" value="Composite domain of metallo-dependent hydrolases"/>
    <property type="match status" value="1"/>
</dbReference>
<dbReference type="GO" id="GO:0046872">
    <property type="term" value="F:metal ion binding"/>
    <property type="evidence" value="ECO:0007669"/>
    <property type="project" value="UniProtKB-KW"/>
</dbReference>
<dbReference type="EMBL" id="LYVF01000013">
    <property type="protein sequence ID" value="OAT86473.1"/>
    <property type="molecule type" value="Genomic_DNA"/>
</dbReference>
<dbReference type="GO" id="GO:0016810">
    <property type="term" value="F:hydrolase activity, acting on carbon-nitrogen (but not peptide) bonds"/>
    <property type="evidence" value="ECO:0007669"/>
    <property type="project" value="InterPro"/>
</dbReference>
<evidence type="ECO:0000313" key="6">
    <source>
        <dbReference type="EMBL" id="OAT86473.1"/>
    </source>
</evidence>
<dbReference type="AlphaFoldDB" id="A0A1B7LIU3"/>
<gene>
    <name evidence="6" type="ORF">A6M21_03380</name>
</gene>
<evidence type="ECO:0000313" key="7">
    <source>
        <dbReference type="Proteomes" id="UP000078532"/>
    </source>
</evidence>
<dbReference type="InterPro" id="IPR032466">
    <property type="entry name" value="Metal_Hydrolase"/>
</dbReference>
<dbReference type="InterPro" id="IPR054418">
    <property type="entry name" value="MQNX/HUTI_composite_N"/>
</dbReference>
<feature type="domain" description="Aminodeoxyfutalosine deaminase/Imidazolonepropionase-like composite" evidence="5">
    <location>
        <begin position="22"/>
        <end position="47"/>
    </location>
</feature>
<evidence type="ECO:0000256" key="3">
    <source>
        <dbReference type="ARBA" id="ARBA00022833"/>
    </source>
</evidence>
<dbReference type="InterPro" id="IPR050287">
    <property type="entry name" value="MTA/SAH_deaminase"/>
</dbReference>
<dbReference type="InterPro" id="IPR011059">
    <property type="entry name" value="Metal-dep_hydrolase_composite"/>
</dbReference>
<dbReference type="SUPFAM" id="SSF51556">
    <property type="entry name" value="Metallo-dependent hydrolases"/>
    <property type="match status" value="1"/>
</dbReference>
<organism evidence="6 7">
    <name type="scientific">Desulfotomaculum copahuensis</name>
    <dbReference type="NCBI Taxonomy" id="1838280"/>
    <lineage>
        <taxon>Bacteria</taxon>
        <taxon>Bacillati</taxon>
        <taxon>Bacillota</taxon>
        <taxon>Clostridia</taxon>
        <taxon>Eubacteriales</taxon>
        <taxon>Desulfotomaculaceae</taxon>
        <taxon>Desulfotomaculum</taxon>
    </lineage>
</organism>